<evidence type="ECO:0000259" key="6">
    <source>
        <dbReference type="Pfam" id="PF14378"/>
    </source>
</evidence>
<dbReference type="PANTHER" id="PTHR31310">
    <property type="match status" value="1"/>
</dbReference>
<feature type="transmembrane region" description="Helical" evidence="5">
    <location>
        <begin position="182"/>
        <end position="199"/>
    </location>
</feature>
<keyword evidence="8" id="KW-1185">Reference proteome</keyword>
<evidence type="ECO:0000256" key="2">
    <source>
        <dbReference type="ARBA" id="ARBA00022692"/>
    </source>
</evidence>
<dbReference type="CDD" id="cd03386">
    <property type="entry name" value="PAP2_Aur1_like"/>
    <property type="match status" value="1"/>
</dbReference>
<evidence type="ECO:0000256" key="1">
    <source>
        <dbReference type="ARBA" id="ARBA00004141"/>
    </source>
</evidence>
<dbReference type="InterPro" id="IPR052185">
    <property type="entry name" value="IPC_Synthase-Related"/>
</dbReference>
<evidence type="ECO:0000256" key="3">
    <source>
        <dbReference type="ARBA" id="ARBA00022989"/>
    </source>
</evidence>
<accession>A0ABT1KUM0</accession>
<organism evidence="7 8">
    <name type="scientific">Nocardioides pinisoli</name>
    <dbReference type="NCBI Taxonomy" id="2950279"/>
    <lineage>
        <taxon>Bacteria</taxon>
        <taxon>Bacillati</taxon>
        <taxon>Actinomycetota</taxon>
        <taxon>Actinomycetes</taxon>
        <taxon>Propionibacteriales</taxon>
        <taxon>Nocardioidaceae</taxon>
        <taxon>Nocardioides</taxon>
    </lineage>
</organism>
<gene>
    <name evidence="7" type="ORF">NCI01_06515</name>
</gene>
<name>A0ABT1KUM0_9ACTN</name>
<evidence type="ECO:0000256" key="4">
    <source>
        <dbReference type="ARBA" id="ARBA00023136"/>
    </source>
</evidence>
<dbReference type="Proteomes" id="UP001204524">
    <property type="component" value="Unassembled WGS sequence"/>
</dbReference>
<proteinExistence type="predicted"/>
<feature type="transmembrane region" description="Helical" evidence="5">
    <location>
        <begin position="205"/>
        <end position="226"/>
    </location>
</feature>
<protein>
    <submittedName>
        <fullName evidence="7">Phosphatase PAP2 family protein</fullName>
    </submittedName>
</protein>
<feature type="transmembrane region" description="Helical" evidence="5">
    <location>
        <begin position="75"/>
        <end position="94"/>
    </location>
</feature>
<keyword evidence="4 5" id="KW-0472">Membrane</keyword>
<evidence type="ECO:0000256" key="5">
    <source>
        <dbReference type="SAM" id="Phobius"/>
    </source>
</evidence>
<feature type="transmembrane region" description="Helical" evidence="5">
    <location>
        <begin position="156"/>
        <end position="175"/>
    </location>
</feature>
<dbReference type="RefSeq" id="WP_254180654.1">
    <property type="nucleotide sequence ID" value="NZ_JANARS010000002.1"/>
</dbReference>
<comment type="subcellular location">
    <subcellularLocation>
        <location evidence="1">Membrane</location>
        <topology evidence="1">Multi-pass membrane protein</topology>
    </subcellularLocation>
</comment>
<dbReference type="Pfam" id="PF14378">
    <property type="entry name" value="PAP2_3"/>
    <property type="match status" value="1"/>
</dbReference>
<keyword evidence="3 5" id="KW-1133">Transmembrane helix</keyword>
<reference evidence="7 8" key="1">
    <citation type="submission" date="2022-06" db="EMBL/GenBank/DDBJ databases">
        <authorList>
            <person name="So Y."/>
        </authorList>
    </citation>
    <scope>NUCLEOTIDE SEQUENCE [LARGE SCALE GENOMIC DNA]</scope>
    <source>
        <strain evidence="7 8">STR3</strain>
    </source>
</reference>
<evidence type="ECO:0000313" key="7">
    <source>
        <dbReference type="EMBL" id="MCP3421442.1"/>
    </source>
</evidence>
<keyword evidence="2 5" id="KW-0812">Transmembrane</keyword>
<feature type="transmembrane region" description="Helical" evidence="5">
    <location>
        <begin position="7"/>
        <end position="24"/>
    </location>
</feature>
<dbReference type="PANTHER" id="PTHR31310:SF7">
    <property type="entry name" value="PA-PHOSPHATASE RELATED-FAMILY PROTEIN DDB_G0268928"/>
    <property type="match status" value="1"/>
</dbReference>
<evidence type="ECO:0000313" key="8">
    <source>
        <dbReference type="Proteomes" id="UP001204524"/>
    </source>
</evidence>
<dbReference type="EMBL" id="JANARS010000002">
    <property type="protein sequence ID" value="MCP3421442.1"/>
    <property type="molecule type" value="Genomic_DNA"/>
</dbReference>
<feature type="domain" description="Inositolphosphotransferase Aur1/Ipt1" evidence="6">
    <location>
        <begin position="42"/>
        <end position="221"/>
    </location>
</feature>
<feature type="transmembrane region" description="Helical" evidence="5">
    <location>
        <begin position="106"/>
        <end position="124"/>
    </location>
</feature>
<sequence length="240" mass="26439">MTKARLLWVGRQAGWVVLGIFVYFRVRNLTEGSRAAAVDHAHDIMRLERSLGFAVEEELQALVAPSATLRTLGNWIYIWGHWPVIVVVMVWLAWRHRREFLRLRDGMLISGAVGMVVFATYPVAPPRLADGFMIDTVTEHSQAYRVLQPPIFTNQYAAMPSLHAGWDLLVGIAVFTAASTTILRVVGAAMPVLMTLAVVATANHYVLDVVAGVALVLAAHAGALLLERRRAARQPVVRGT</sequence>
<dbReference type="InterPro" id="IPR026841">
    <property type="entry name" value="Aur1/Ipt1"/>
</dbReference>
<comment type="caution">
    <text evidence="7">The sequence shown here is derived from an EMBL/GenBank/DDBJ whole genome shotgun (WGS) entry which is preliminary data.</text>
</comment>